<feature type="compositionally biased region" description="Polar residues" evidence="7">
    <location>
        <begin position="576"/>
        <end position="591"/>
    </location>
</feature>
<feature type="compositionally biased region" description="Polar residues" evidence="7">
    <location>
        <begin position="421"/>
        <end position="445"/>
    </location>
</feature>
<dbReference type="SUPFAM" id="SSF47459">
    <property type="entry name" value="HLH, helix-loop-helix DNA-binding domain"/>
    <property type="match status" value="1"/>
</dbReference>
<keyword evidence="11" id="KW-1185">Reference proteome</keyword>
<keyword evidence="5" id="KW-0804">Transcription</keyword>
<feature type="region of interest" description="Disordered" evidence="7">
    <location>
        <begin position="570"/>
        <end position="591"/>
    </location>
</feature>
<protein>
    <submittedName>
        <fullName evidence="10">Aryl hydrocarbon receptor nuclear translocator-like 4</fullName>
    </submittedName>
</protein>
<feature type="compositionally biased region" description="Low complexity" evidence="7">
    <location>
        <begin position="178"/>
        <end position="194"/>
    </location>
</feature>
<keyword evidence="10" id="KW-0675">Receptor</keyword>
<evidence type="ECO:0000313" key="11">
    <source>
        <dbReference type="Proteomes" id="UP000747542"/>
    </source>
</evidence>
<proteinExistence type="predicted"/>
<dbReference type="Gene3D" id="4.10.280.10">
    <property type="entry name" value="Helix-loop-helix DNA-binding domain"/>
    <property type="match status" value="1"/>
</dbReference>
<keyword evidence="6" id="KW-0539">Nucleus</keyword>
<keyword evidence="4" id="KW-0238">DNA-binding</keyword>
<dbReference type="InterPro" id="IPR000014">
    <property type="entry name" value="PAS"/>
</dbReference>
<feature type="region of interest" description="Disordered" evidence="7">
    <location>
        <begin position="472"/>
        <end position="504"/>
    </location>
</feature>
<evidence type="ECO:0000256" key="1">
    <source>
        <dbReference type="ARBA" id="ARBA00004123"/>
    </source>
</evidence>
<feature type="domain" description="BHLH" evidence="9">
    <location>
        <begin position="1"/>
        <end position="50"/>
    </location>
</feature>
<dbReference type="CDD" id="cd00130">
    <property type="entry name" value="PAS"/>
    <property type="match status" value="2"/>
</dbReference>
<feature type="region of interest" description="Disordered" evidence="7">
    <location>
        <begin position="421"/>
        <end position="456"/>
    </location>
</feature>
<evidence type="ECO:0000256" key="3">
    <source>
        <dbReference type="ARBA" id="ARBA00023015"/>
    </source>
</evidence>
<feature type="compositionally biased region" description="Polar residues" evidence="7">
    <location>
        <begin position="645"/>
        <end position="675"/>
    </location>
</feature>
<evidence type="ECO:0000256" key="7">
    <source>
        <dbReference type="SAM" id="MobiDB-lite"/>
    </source>
</evidence>
<evidence type="ECO:0000256" key="6">
    <source>
        <dbReference type="ARBA" id="ARBA00023242"/>
    </source>
</evidence>
<dbReference type="InterPro" id="IPR036638">
    <property type="entry name" value="HLH_DNA-bd_sf"/>
</dbReference>
<accession>A0A8J5N7W4</accession>
<dbReference type="GO" id="GO:0003700">
    <property type="term" value="F:DNA-binding transcription factor activity"/>
    <property type="evidence" value="ECO:0007669"/>
    <property type="project" value="InterPro"/>
</dbReference>
<dbReference type="GO" id="GO:0005737">
    <property type="term" value="C:cytoplasm"/>
    <property type="evidence" value="ECO:0007669"/>
    <property type="project" value="InterPro"/>
</dbReference>
<dbReference type="SUPFAM" id="SSF55785">
    <property type="entry name" value="PYP-like sensor domain (PAS domain)"/>
    <property type="match status" value="2"/>
</dbReference>
<dbReference type="Pfam" id="PF00989">
    <property type="entry name" value="PAS"/>
    <property type="match status" value="1"/>
</dbReference>
<feature type="compositionally biased region" description="Polar residues" evidence="7">
    <location>
        <begin position="683"/>
        <end position="759"/>
    </location>
</feature>
<dbReference type="GO" id="GO:0005667">
    <property type="term" value="C:transcription regulator complex"/>
    <property type="evidence" value="ECO:0007669"/>
    <property type="project" value="InterPro"/>
</dbReference>
<dbReference type="PROSITE" id="PS50112">
    <property type="entry name" value="PAS"/>
    <property type="match status" value="2"/>
</dbReference>
<dbReference type="PANTHER" id="PTHR23042">
    <property type="entry name" value="CIRCADIAN PROTEIN CLOCK/ARNT/BMAL/PAS"/>
    <property type="match status" value="1"/>
</dbReference>
<gene>
    <name evidence="10" type="primary">Arnt-L4</name>
    <name evidence="10" type="ORF">Hamer_G015810</name>
</gene>
<dbReference type="Pfam" id="PF14598">
    <property type="entry name" value="PAS_11"/>
    <property type="match status" value="1"/>
</dbReference>
<evidence type="ECO:0000259" key="9">
    <source>
        <dbReference type="PROSITE" id="PS50888"/>
    </source>
</evidence>
<dbReference type="NCBIfam" id="TIGR00229">
    <property type="entry name" value="sensory_box"/>
    <property type="match status" value="1"/>
</dbReference>
<dbReference type="InterPro" id="IPR011598">
    <property type="entry name" value="bHLH_dom"/>
</dbReference>
<evidence type="ECO:0000313" key="10">
    <source>
        <dbReference type="EMBL" id="KAG7174673.1"/>
    </source>
</evidence>
<sequence>MRNMAEKMRRDKLNHYVNELATIVPLGSGANKRIDKTSVLRLAANFIRMHKVLKEDDDDSGRAPPMLSSSVTHSLAEAVGGFLLVVTSTGKVVYIAEAVDQFFGHSQVDLLGQSIYNVIHPDDHEIFQQQLNPRENNRRSFFCRMMEKALTRNDPGRYEIIHIVGHLRPIPQSAGLMSSSSCVLAPSPSGTNTSSDHDDDNESDVDGDNQSLKSSTSRSGTHILVSFVRVVKDRPITELSLVESTQEEYITRHGMDAKILYTDHRISFVTGLMPAEVVGTSAFTYMHPDDMMWSIVAQKLMFTSSQGQGIVSYRLRCRDGSHVTLRSRGYLEVNKQTGQVESFVCINTVLSVKEAENEIKNQRRKLLPIITSQESDDHLSSISSSLPPELLMVLKQMMNPETVQKMIESVNSLGNVENENSDVRLTQSDEPSPQTPIQKDTVNSPNHHEEGCNEVNPFQSRPKRFCSFDAFSSPPEGFDDQSPGLKGHRVKTVDEDPWYNPSNKRTLVDDMSSVSTKKFNLEREPIQFHTCPTQQYSSLSSTQLCSSTSPLHTDNGLYSSSPGQQYGSGNLIHPESPQQCGTANYQQSKNNQLSPAVTYEPPGTQTYQKSWDIQFSENCNQNNNGCLPLQKSYNHNIRGGVISPGTLSQNVSPGIPSPGNNGQSVSGGRNPSSHFEQGRSAAIFSSNNHEQVRSGSIPSLDSKIQNSDGRGISSLGNYSLTSSTLLPTGNYEQNRINHNKNLGSHQQSESDITNPPSSHQKYRSSMILPPCNYQPLGNDSITHSKDHSPTFPQSQFLPQYSQNLRVQTSQEPHQQYHHQQQQPVPEHFQTSTNLRHDLKFSSTPEFDIKMQRQQVLQQKSHNLHAVHDVGEPTINHIVSQVNPSQCLPYGTTVVSGGKEVGYKYAVTSGSPESGLSVQCSANFQLNTALPASGISTLPESSASQCQQACESQLHGHLITNDISEQVFSSRQVSLYDDWISENQSLCNIKRLSPREPIKLIPPVKINLITKGFVKY</sequence>
<dbReference type="CDD" id="cd11391">
    <property type="entry name" value="bHLH_PAS"/>
    <property type="match status" value="1"/>
</dbReference>
<dbReference type="InterPro" id="IPR035965">
    <property type="entry name" value="PAS-like_dom_sf"/>
</dbReference>
<dbReference type="Pfam" id="PF00010">
    <property type="entry name" value="HLH"/>
    <property type="match status" value="1"/>
</dbReference>
<dbReference type="PRINTS" id="PR00785">
    <property type="entry name" value="NCTRNSLOCATR"/>
</dbReference>
<dbReference type="PROSITE" id="PS50888">
    <property type="entry name" value="BHLH"/>
    <property type="match status" value="1"/>
</dbReference>
<comment type="subcellular location">
    <subcellularLocation>
        <location evidence="1">Nucleus</location>
    </subcellularLocation>
</comment>
<evidence type="ECO:0000256" key="4">
    <source>
        <dbReference type="ARBA" id="ARBA00023125"/>
    </source>
</evidence>
<dbReference type="Proteomes" id="UP000747542">
    <property type="component" value="Unassembled WGS sequence"/>
</dbReference>
<feature type="region of interest" description="Disordered" evidence="7">
    <location>
        <begin position="640"/>
        <end position="795"/>
    </location>
</feature>
<dbReference type="InterPro" id="IPR050933">
    <property type="entry name" value="Circadian_TF"/>
</dbReference>
<dbReference type="InterPro" id="IPR001067">
    <property type="entry name" value="Nuc_translocat"/>
</dbReference>
<dbReference type="SMART" id="SM00353">
    <property type="entry name" value="HLH"/>
    <property type="match status" value="1"/>
</dbReference>
<feature type="compositionally biased region" description="Acidic residues" evidence="7">
    <location>
        <begin position="197"/>
        <end position="207"/>
    </location>
</feature>
<name>A0A8J5N7W4_HOMAM</name>
<organism evidence="10 11">
    <name type="scientific">Homarus americanus</name>
    <name type="common">American lobster</name>
    <dbReference type="NCBI Taxonomy" id="6706"/>
    <lineage>
        <taxon>Eukaryota</taxon>
        <taxon>Metazoa</taxon>
        <taxon>Ecdysozoa</taxon>
        <taxon>Arthropoda</taxon>
        <taxon>Crustacea</taxon>
        <taxon>Multicrustacea</taxon>
        <taxon>Malacostraca</taxon>
        <taxon>Eumalacostraca</taxon>
        <taxon>Eucarida</taxon>
        <taxon>Decapoda</taxon>
        <taxon>Pleocyemata</taxon>
        <taxon>Astacidea</taxon>
        <taxon>Nephropoidea</taxon>
        <taxon>Nephropidae</taxon>
        <taxon>Homarus</taxon>
    </lineage>
</organism>
<dbReference type="SMART" id="SM00086">
    <property type="entry name" value="PAC"/>
    <property type="match status" value="1"/>
</dbReference>
<evidence type="ECO:0000259" key="8">
    <source>
        <dbReference type="PROSITE" id="PS50112"/>
    </source>
</evidence>
<evidence type="ECO:0000256" key="5">
    <source>
        <dbReference type="ARBA" id="ARBA00023163"/>
    </source>
</evidence>
<dbReference type="GO" id="GO:0005634">
    <property type="term" value="C:nucleus"/>
    <property type="evidence" value="ECO:0007669"/>
    <property type="project" value="UniProtKB-SubCell"/>
</dbReference>
<feature type="domain" description="PAS" evidence="8">
    <location>
        <begin position="68"/>
        <end position="138"/>
    </location>
</feature>
<feature type="region of interest" description="Disordered" evidence="7">
    <location>
        <begin position="178"/>
        <end position="217"/>
    </location>
</feature>
<feature type="domain" description="PAS" evidence="8">
    <location>
        <begin position="256"/>
        <end position="290"/>
    </location>
</feature>
<dbReference type="Gene3D" id="3.30.450.20">
    <property type="entry name" value="PAS domain"/>
    <property type="match status" value="2"/>
</dbReference>
<dbReference type="InterPro" id="IPR013767">
    <property type="entry name" value="PAS_fold"/>
</dbReference>
<dbReference type="AlphaFoldDB" id="A0A8J5N7W4"/>
<keyword evidence="2" id="KW-0677">Repeat</keyword>
<keyword evidence="3" id="KW-0805">Transcription regulation</keyword>
<dbReference type="GO" id="GO:0045944">
    <property type="term" value="P:positive regulation of transcription by RNA polymerase II"/>
    <property type="evidence" value="ECO:0007669"/>
    <property type="project" value="UniProtKB-ARBA"/>
</dbReference>
<dbReference type="EMBL" id="JAHLQT010007499">
    <property type="protein sequence ID" value="KAG7174673.1"/>
    <property type="molecule type" value="Genomic_DNA"/>
</dbReference>
<dbReference type="InterPro" id="IPR001610">
    <property type="entry name" value="PAC"/>
</dbReference>
<evidence type="ECO:0000256" key="2">
    <source>
        <dbReference type="ARBA" id="ARBA00022737"/>
    </source>
</evidence>
<reference evidence="10" key="1">
    <citation type="journal article" date="2021" name="Sci. Adv.">
        <title>The American lobster genome reveals insights on longevity, neural, and immune adaptations.</title>
        <authorList>
            <person name="Polinski J.M."/>
            <person name="Zimin A.V."/>
            <person name="Clark K.F."/>
            <person name="Kohn A.B."/>
            <person name="Sadowski N."/>
            <person name="Timp W."/>
            <person name="Ptitsyn A."/>
            <person name="Khanna P."/>
            <person name="Romanova D.Y."/>
            <person name="Williams P."/>
            <person name="Greenwood S.J."/>
            <person name="Moroz L.L."/>
            <person name="Walt D.R."/>
            <person name="Bodnar A.G."/>
        </authorList>
    </citation>
    <scope>NUCLEOTIDE SEQUENCE</scope>
    <source>
        <strain evidence="10">GMGI-L3</strain>
    </source>
</reference>
<dbReference type="GO" id="GO:0046983">
    <property type="term" value="F:protein dimerization activity"/>
    <property type="evidence" value="ECO:0007669"/>
    <property type="project" value="InterPro"/>
</dbReference>
<dbReference type="SMART" id="SM00091">
    <property type="entry name" value="PAS"/>
    <property type="match status" value="2"/>
</dbReference>
<dbReference type="GO" id="GO:0003677">
    <property type="term" value="F:DNA binding"/>
    <property type="evidence" value="ECO:0007669"/>
    <property type="project" value="UniProtKB-KW"/>
</dbReference>
<comment type="caution">
    <text evidence="10">The sequence shown here is derived from an EMBL/GenBank/DDBJ whole genome shotgun (WGS) entry which is preliminary data.</text>
</comment>